<protein>
    <submittedName>
        <fullName evidence="6">Oligopeptide transport system ATP-binding protein</fullName>
    </submittedName>
</protein>
<dbReference type="Pfam" id="PF00005">
    <property type="entry name" value="ABC_tran"/>
    <property type="match status" value="1"/>
</dbReference>
<dbReference type="InterPro" id="IPR027417">
    <property type="entry name" value="P-loop_NTPase"/>
</dbReference>
<evidence type="ECO:0000313" key="7">
    <source>
        <dbReference type="Proteomes" id="UP001519272"/>
    </source>
</evidence>
<dbReference type="EMBL" id="JAGGKG010000022">
    <property type="protein sequence ID" value="MBP1907176.1"/>
    <property type="molecule type" value="Genomic_DNA"/>
</dbReference>
<dbReference type="CDD" id="cd03257">
    <property type="entry name" value="ABC_NikE_OppD_transporters"/>
    <property type="match status" value="1"/>
</dbReference>
<evidence type="ECO:0000313" key="6">
    <source>
        <dbReference type="EMBL" id="MBP1907176.1"/>
    </source>
</evidence>
<evidence type="ECO:0000256" key="2">
    <source>
        <dbReference type="ARBA" id="ARBA00022448"/>
    </source>
</evidence>
<dbReference type="Pfam" id="PF08352">
    <property type="entry name" value="oligo_HPY"/>
    <property type="match status" value="1"/>
</dbReference>
<comment type="similarity">
    <text evidence="1">Belongs to the ABC transporter superfamily.</text>
</comment>
<keyword evidence="7" id="KW-1185">Reference proteome</keyword>
<name>A0ABS4FX63_9BACL</name>
<comment type="caution">
    <text evidence="6">The sequence shown here is derived from an EMBL/GenBank/DDBJ whole genome shotgun (WGS) entry which is preliminary data.</text>
</comment>
<dbReference type="InterPro" id="IPR003439">
    <property type="entry name" value="ABC_transporter-like_ATP-bd"/>
</dbReference>
<dbReference type="PROSITE" id="PS50893">
    <property type="entry name" value="ABC_TRANSPORTER_2"/>
    <property type="match status" value="1"/>
</dbReference>
<keyword evidence="4 6" id="KW-0067">ATP-binding</keyword>
<dbReference type="PANTHER" id="PTHR43776:SF7">
    <property type="entry name" value="D,D-DIPEPTIDE TRANSPORT ATP-BINDING PROTEIN DDPF-RELATED"/>
    <property type="match status" value="1"/>
</dbReference>
<evidence type="ECO:0000259" key="5">
    <source>
        <dbReference type="PROSITE" id="PS50893"/>
    </source>
</evidence>
<dbReference type="InterPro" id="IPR013563">
    <property type="entry name" value="Oligopep_ABC_C"/>
</dbReference>
<dbReference type="RefSeq" id="WP_210090759.1">
    <property type="nucleotide sequence ID" value="NZ_JAGGKG010000022.1"/>
</dbReference>
<organism evidence="6 7">
    <name type="scientific">Paenibacillus turicensis</name>
    <dbReference type="NCBI Taxonomy" id="160487"/>
    <lineage>
        <taxon>Bacteria</taxon>
        <taxon>Bacillati</taxon>
        <taxon>Bacillota</taxon>
        <taxon>Bacilli</taxon>
        <taxon>Bacillales</taxon>
        <taxon>Paenibacillaceae</taxon>
        <taxon>Paenibacillus</taxon>
    </lineage>
</organism>
<dbReference type="SMART" id="SM00382">
    <property type="entry name" value="AAA"/>
    <property type="match status" value="1"/>
</dbReference>
<keyword evidence="2" id="KW-0813">Transport</keyword>
<gene>
    <name evidence="6" type="ORF">J2Z32_003841</name>
</gene>
<dbReference type="InterPro" id="IPR017871">
    <property type="entry name" value="ABC_transporter-like_CS"/>
</dbReference>
<keyword evidence="3" id="KW-0547">Nucleotide-binding</keyword>
<evidence type="ECO:0000256" key="3">
    <source>
        <dbReference type="ARBA" id="ARBA00022741"/>
    </source>
</evidence>
<dbReference type="Gene3D" id="3.40.50.300">
    <property type="entry name" value="P-loop containing nucleotide triphosphate hydrolases"/>
    <property type="match status" value="1"/>
</dbReference>
<proteinExistence type="inferred from homology"/>
<sequence length="331" mass="36999">MVATSTRDPLLEVISIEKKFPVSSSFGSLLKNKKQINAVNGISFALYEGETYGLVGESGSGKSTTGRTLLGLTPATAGQVLYRNQDLTKLSTAALRKLRRHIQFVFQDPFSSLNPRKRIGAILEEPLIIHKMGNKKQRQQLVFEILEAVGLQSEHYFRYPHEFSGGQRQRLGLARALIVNPEIMICDEPVSALDVSIQSQILNMLKQLQQSRKLTLLFITHDISVVRYISDRIGIMYLGTIVEEALTDDLFANPQHPYTKALFSAVPDITQSRLKERIVLQGEIPSPLSLPTGCVFHTRCPMATEMCKKVKPVLEQRNAHHKVACHLIKGV</sequence>
<evidence type="ECO:0000256" key="4">
    <source>
        <dbReference type="ARBA" id="ARBA00022840"/>
    </source>
</evidence>
<dbReference type="PANTHER" id="PTHR43776">
    <property type="entry name" value="TRANSPORT ATP-BINDING PROTEIN"/>
    <property type="match status" value="1"/>
</dbReference>
<dbReference type="InterPro" id="IPR050319">
    <property type="entry name" value="ABC_transp_ATP-bind"/>
</dbReference>
<evidence type="ECO:0000256" key="1">
    <source>
        <dbReference type="ARBA" id="ARBA00005417"/>
    </source>
</evidence>
<reference evidence="6 7" key="1">
    <citation type="submission" date="2021-03" db="EMBL/GenBank/DDBJ databases">
        <title>Genomic Encyclopedia of Type Strains, Phase IV (KMG-IV): sequencing the most valuable type-strain genomes for metagenomic binning, comparative biology and taxonomic classification.</title>
        <authorList>
            <person name="Goeker M."/>
        </authorList>
    </citation>
    <scope>NUCLEOTIDE SEQUENCE [LARGE SCALE GENOMIC DNA]</scope>
    <source>
        <strain evidence="6 7">DSM 14349</strain>
    </source>
</reference>
<dbReference type="Proteomes" id="UP001519272">
    <property type="component" value="Unassembled WGS sequence"/>
</dbReference>
<dbReference type="InterPro" id="IPR003593">
    <property type="entry name" value="AAA+_ATPase"/>
</dbReference>
<accession>A0ABS4FX63</accession>
<dbReference type="GO" id="GO:0005524">
    <property type="term" value="F:ATP binding"/>
    <property type="evidence" value="ECO:0007669"/>
    <property type="project" value="UniProtKB-KW"/>
</dbReference>
<dbReference type="SUPFAM" id="SSF52540">
    <property type="entry name" value="P-loop containing nucleoside triphosphate hydrolases"/>
    <property type="match status" value="1"/>
</dbReference>
<dbReference type="NCBIfam" id="TIGR01727">
    <property type="entry name" value="oligo_HPY"/>
    <property type="match status" value="1"/>
</dbReference>
<feature type="domain" description="ABC transporter" evidence="5">
    <location>
        <begin position="11"/>
        <end position="263"/>
    </location>
</feature>
<dbReference type="PROSITE" id="PS00211">
    <property type="entry name" value="ABC_TRANSPORTER_1"/>
    <property type="match status" value="1"/>
</dbReference>